<keyword evidence="9" id="KW-1003">Cell membrane</keyword>
<dbReference type="NCBIfam" id="TIGR01525">
    <property type="entry name" value="ATPase-IB_hvy"/>
    <property type="match status" value="1"/>
</dbReference>
<evidence type="ECO:0000256" key="5">
    <source>
        <dbReference type="ARBA" id="ARBA00022989"/>
    </source>
</evidence>
<dbReference type="EC" id="7.2.2.12" evidence="7"/>
<keyword evidence="3" id="KW-0812">Transmembrane</keyword>
<dbReference type="Gene3D" id="3.40.50.1000">
    <property type="entry name" value="HAD superfamily/HAD-like"/>
    <property type="match status" value="1"/>
</dbReference>
<evidence type="ECO:0000256" key="4">
    <source>
        <dbReference type="ARBA" id="ARBA00022967"/>
    </source>
</evidence>
<comment type="subcellular location">
    <subcellularLocation>
        <location evidence="9">Cell membrane</location>
    </subcellularLocation>
    <subcellularLocation>
        <location evidence="1">Membrane</location>
    </subcellularLocation>
</comment>
<dbReference type="SFLD" id="SFLDG00002">
    <property type="entry name" value="C1.7:_P-type_atpase_like"/>
    <property type="match status" value="1"/>
</dbReference>
<dbReference type="SUPFAM" id="SSF81653">
    <property type="entry name" value="Calcium ATPase, transduction domain A"/>
    <property type="match status" value="1"/>
</dbReference>
<dbReference type="eggNOG" id="COG2217">
    <property type="taxonomic scope" value="Bacteria"/>
</dbReference>
<dbReference type="Pfam" id="PF00122">
    <property type="entry name" value="E1-E2_ATPase"/>
    <property type="match status" value="1"/>
</dbReference>
<accession>H6SS27</accession>
<feature type="domain" description="P-type ATPase A" evidence="10">
    <location>
        <begin position="212"/>
        <end position="309"/>
    </location>
</feature>
<dbReference type="AlphaFoldDB" id="H6SS27"/>
<keyword evidence="4" id="KW-1278">Translocase</keyword>
<dbReference type="EMBL" id="HE663493">
    <property type="protein sequence ID" value="CCG07706.1"/>
    <property type="molecule type" value="Genomic_DNA"/>
</dbReference>
<comment type="catalytic activity">
    <reaction evidence="8">
        <text>Zn(2+)(in) + ATP + H2O = Zn(2+)(out) + ADP + phosphate + H(+)</text>
        <dbReference type="Rhea" id="RHEA:20621"/>
        <dbReference type="ChEBI" id="CHEBI:15377"/>
        <dbReference type="ChEBI" id="CHEBI:15378"/>
        <dbReference type="ChEBI" id="CHEBI:29105"/>
        <dbReference type="ChEBI" id="CHEBI:30616"/>
        <dbReference type="ChEBI" id="CHEBI:43474"/>
        <dbReference type="ChEBI" id="CHEBI:456216"/>
        <dbReference type="EC" id="7.2.2.12"/>
    </reaction>
</comment>
<dbReference type="GO" id="GO:0046872">
    <property type="term" value="F:metal ion binding"/>
    <property type="evidence" value="ECO:0007669"/>
    <property type="project" value="UniProtKB-KW"/>
</dbReference>
<keyword evidence="9" id="KW-0547">Nucleotide-binding</keyword>
<keyword evidence="9" id="KW-0067">ATP-binding</keyword>
<evidence type="ECO:0000256" key="2">
    <source>
        <dbReference type="ARBA" id="ARBA00006024"/>
    </source>
</evidence>
<evidence type="ECO:0000259" key="10">
    <source>
        <dbReference type="Pfam" id="PF00122"/>
    </source>
</evidence>
<keyword evidence="5" id="KW-1133">Transmembrane helix</keyword>
<dbReference type="InterPro" id="IPR018303">
    <property type="entry name" value="ATPase_P-typ_P_site"/>
</dbReference>
<evidence type="ECO:0000313" key="11">
    <source>
        <dbReference type="EMBL" id="CCG07706.1"/>
    </source>
</evidence>
<protein>
    <recommendedName>
        <fullName evidence="7">P-type Zn(2+) transporter</fullName>
        <ecNumber evidence="7">7.2.2.12</ecNumber>
    </recommendedName>
</protein>
<dbReference type="InterPro" id="IPR001757">
    <property type="entry name" value="P_typ_ATPase"/>
</dbReference>
<evidence type="ECO:0000256" key="9">
    <source>
        <dbReference type="RuleBase" id="RU362081"/>
    </source>
</evidence>
<evidence type="ECO:0000256" key="8">
    <source>
        <dbReference type="ARBA" id="ARBA00047308"/>
    </source>
</evidence>
<evidence type="ECO:0000313" key="12">
    <source>
        <dbReference type="Proteomes" id="UP000033220"/>
    </source>
</evidence>
<dbReference type="SUPFAM" id="SSF56784">
    <property type="entry name" value="HAD-like"/>
    <property type="match status" value="1"/>
</dbReference>
<evidence type="ECO:0000256" key="1">
    <source>
        <dbReference type="ARBA" id="ARBA00004370"/>
    </source>
</evidence>
<dbReference type="Proteomes" id="UP000033220">
    <property type="component" value="Chromosome DSM 122"/>
</dbReference>
<sequence>MNTAGVSRRRLRLRLLGGIMARLVHRLPGRSRFKMASLRDRRLDQRYLRGYLEGVAGVTRVRLNPAALSVVVEHEATAAAAQRVEDAVRLLDQTPLPRTQAVDQSEDPLDASPLFLGGGLCLALPFLPPSLKAGLTVVHVADTVRRGVATLLTEGLRVEVLDATAVGLATLRGEYATANITQWLLNLAGLIEDSTRRASDDLVLRLLKPDVETVWVEAEDGTVSEIPFKDVAPGARVRIQAGETIAVDGVVVAGAATVNQSAVTGESLPVPREAGDAVLSGSVIEEGRLSVIAERVGDATTTARIAQFLQRALAEEAITQSKADELADQRIIITLASGVAVFLMTRSVRRLESVFLIDFSCAGKLGTSMAIKSAMVKAARVGALVKGGRALEKLADADTLVFDKTGTLTHNELEVTRIVCLDETTCSSEDALLALVASVAEHSRHPVSAAVVDVARRRSLAHMGHEEVDFFIGHGLATRVGDLTVRIGSRHYLEAHEAIDFSPYEDVLADLTAEGGSLLYVGADGRPHGVIALRDRVRPEARAVLERLRENGIRRLVMITGDTPDTAHALGERLGLDEVHAQVAPENKAHLIQTLQAQGCKVAYVGDGVNDAPALMVADVGIAMPRGADVARATADVVLMRDALDGVAHIHDLARSTLSVIDTNFKVAATINTGLLLGAALGRLSPVLAAVLHNGTTLGVLGNAFLGGDFSREGIRSALSDLRSLGAGR</sequence>
<dbReference type="SFLD" id="SFLDF00027">
    <property type="entry name" value="p-type_atpase"/>
    <property type="match status" value="1"/>
</dbReference>
<dbReference type="HOGENOM" id="CLU_001771_6_3_5"/>
<dbReference type="NCBIfam" id="TIGR01494">
    <property type="entry name" value="ATPase_P-type"/>
    <property type="match status" value="2"/>
</dbReference>
<dbReference type="InterPro" id="IPR027256">
    <property type="entry name" value="P-typ_ATPase_IB"/>
</dbReference>
<dbReference type="PANTHER" id="PTHR48085">
    <property type="entry name" value="CADMIUM/ZINC-TRANSPORTING ATPASE HMA2-RELATED"/>
    <property type="match status" value="1"/>
</dbReference>
<dbReference type="GO" id="GO:0005886">
    <property type="term" value="C:plasma membrane"/>
    <property type="evidence" value="ECO:0007669"/>
    <property type="project" value="UniProtKB-SubCell"/>
</dbReference>
<dbReference type="InterPro" id="IPR023299">
    <property type="entry name" value="ATPase_P-typ_cyto_dom_N"/>
</dbReference>
<dbReference type="STRING" id="1150469.RSPPHO_01080"/>
<dbReference type="KEGG" id="rpm:RSPPHO_01080"/>
<dbReference type="GO" id="GO:0016463">
    <property type="term" value="F:P-type zinc transporter activity"/>
    <property type="evidence" value="ECO:0007669"/>
    <property type="project" value="UniProtKB-EC"/>
</dbReference>
<evidence type="ECO:0000256" key="6">
    <source>
        <dbReference type="ARBA" id="ARBA00023136"/>
    </source>
</evidence>
<dbReference type="InterPro" id="IPR023214">
    <property type="entry name" value="HAD_sf"/>
</dbReference>
<keyword evidence="12" id="KW-1185">Reference proteome</keyword>
<keyword evidence="6" id="KW-0472">Membrane</keyword>
<evidence type="ECO:0000256" key="7">
    <source>
        <dbReference type="ARBA" id="ARBA00039097"/>
    </source>
</evidence>
<reference evidence="11 12" key="1">
    <citation type="submission" date="2012-02" db="EMBL/GenBank/DDBJ databases">
        <title>Shotgun genome sequence of Phaeospirillum photometricum DSM 122.</title>
        <authorList>
            <person name="Duquesne K."/>
            <person name="Sturgis J."/>
        </authorList>
    </citation>
    <scope>NUCLEOTIDE SEQUENCE [LARGE SCALE GENOMIC DNA]</scope>
    <source>
        <strain evidence="12">DSM122</strain>
    </source>
</reference>
<dbReference type="PRINTS" id="PR00119">
    <property type="entry name" value="CATATPASE"/>
</dbReference>
<name>H6SS27_PARPM</name>
<dbReference type="Gene3D" id="2.70.150.10">
    <property type="entry name" value="Calcium-transporting ATPase, cytoplasmic transduction domain A"/>
    <property type="match status" value="1"/>
</dbReference>
<dbReference type="Gene3D" id="3.40.1110.10">
    <property type="entry name" value="Calcium-transporting ATPase, cytoplasmic domain N"/>
    <property type="match status" value="1"/>
</dbReference>
<gene>
    <name evidence="11" type="ORF">RSPPHO_01080</name>
</gene>
<keyword evidence="9" id="KW-0479">Metal-binding</keyword>
<dbReference type="Pfam" id="PF00702">
    <property type="entry name" value="Hydrolase"/>
    <property type="match status" value="1"/>
</dbReference>
<dbReference type="InterPro" id="IPR036412">
    <property type="entry name" value="HAD-like_sf"/>
</dbReference>
<proteinExistence type="inferred from homology"/>
<dbReference type="PROSITE" id="PS00154">
    <property type="entry name" value="ATPASE_E1_E2"/>
    <property type="match status" value="1"/>
</dbReference>
<dbReference type="SFLD" id="SFLDS00003">
    <property type="entry name" value="Haloacid_Dehalogenase"/>
    <property type="match status" value="1"/>
</dbReference>
<dbReference type="PATRIC" id="fig|1150469.3.peg.1231"/>
<evidence type="ECO:0000256" key="3">
    <source>
        <dbReference type="ARBA" id="ARBA00022692"/>
    </source>
</evidence>
<dbReference type="InterPro" id="IPR008250">
    <property type="entry name" value="ATPase_P-typ_transduc_dom_A_sf"/>
</dbReference>
<dbReference type="GO" id="GO:0016887">
    <property type="term" value="F:ATP hydrolysis activity"/>
    <property type="evidence" value="ECO:0007669"/>
    <property type="project" value="InterPro"/>
</dbReference>
<dbReference type="InterPro" id="IPR044492">
    <property type="entry name" value="P_typ_ATPase_HD_dom"/>
</dbReference>
<organism evidence="11 12">
    <name type="scientific">Pararhodospirillum photometricum DSM 122</name>
    <dbReference type="NCBI Taxonomy" id="1150469"/>
    <lineage>
        <taxon>Bacteria</taxon>
        <taxon>Pseudomonadati</taxon>
        <taxon>Pseudomonadota</taxon>
        <taxon>Alphaproteobacteria</taxon>
        <taxon>Rhodospirillales</taxon>
        <taxon>Rhodospirillaceae</taxon>
        <taxon>Pararhodospirillum</taxon>
    </lineage>
</organism>
<dbReference type="GO" id="GO:0005524">
    <property type="term" value="F:ATP binding"/>
    <property type="evidence" value="ECO:0007669"/>
    <property type="project" value="UniProtKB-UniRule"/>
</dbReference>
<comment type="similarity">
    <text evidence="2 9">Belongs to the cation transport ATPase (P-type) (TC 3.A.3) family. Type IB subfamily.</text>
</comment>
<dbReference type="PANTHER" id="PTHR48085:SF5">
    <property type="entry name" value="CADMIUM_ZINC-TRANSPORTING ATPASE HMA4-RELATED"/>
    <property type="match status" value="1"/>
</dbReference>
<dbReference type="InterPro" id="IPR059000">
    <property type="entry name" value="ATPase_P-type_domA"/>
</dbReference>
<dbReference type="InterPro" id="IPR051014">
    <property type="entry name" value="Cation_Transport_ATPase_IB"/>
</dbReference>